<organism evidence="2 3">
    <name type="scientific">Sphingomonas naphthae</name>
    <dbReference type="NCBI Taxonomy" id="1813468"/>
    <lineage>
        <taxon>Bacteria</taxon>
        <taxon>Pseudomonadati</taxon>
        <taxon>Pseudomonadota</taxon>
        <taxon>Alphaproteobacteria</taxon>
        <taxon>Sphingomonadales</taxon>
        <taxon>Sphingomonadaceae</taxon>
        <taxon>Sphingomonas</taxon>
    </lineage>
</organism>
<evidence type="ECO:0000256" key="1">
    <source>
        <dbReference type="SAM" id="SignalP"/>
    </source>
</evidence>
<gene>
    <name evidence="2" type="ORF">PQ455_02975</name>
</gene>
<evidence type="ECO:0000313" key="2">
    <source>
        <dbReference type="EMBL" id="WCT74209.1"/>
    </source>
</evidence>
<keyword evidence="1" id="KW-0732">Signal</keyword>
<protein>
    <submittedName>
        <fullName evidence="2">DUF2059 domain-containing protein</fullName>
    </submittedName>
</protein>
<proteinExistence type="predicted"/>
<feature type="signal peptide" evidence="1">
    <location>
        <begin position="1"/>
        <end position="20"/>
    </location>
</feature>
<sequence length="240" mass="25410">MKSIALALILALGAPAAVSAQAPAAAVSTASPARQALAVKVVAKLMPDGTYRRMMSGTMDKLMDLMVGQMTDMPLRDLAAIGGVPADRLQSVGPGTMKQMMGLLDPAFDERMRRTMKVTMDQMIGVMSGFEPRLRNGLARAYAGRFSEAQLTELDRFFATPTGSAYASQAMAIMADPAVVETMQGLMPELMQAMPGIGQKVQAATADLPKPKKPSEMTDAEKAKLKSLFDAAPASGRPAE</sequence>
<feature type="chain" id="PRO_5045347432" evidence="1">
    <location>
        <begin position="21"/>
        <end position="240"/>
    </location>
</feature>
<evidence type="ECO:0000313" key="3">
    <source>
        <dbReference type="Proteomes" id="UP001220395"/>
    </source>
</evidence>
<dbReference type="EMBL" id="CP117411">
    <property type="protein sequence ID" value="WCT74209.1"/>
    <property type="molecule type" value="Genomic_DNA"/>
</dbReference>
<keyword evidence="3" id="KW-1185">Reference proteome</keyword>
<dbReference type="RefSeq" id="WP_273689069.1">
    <property type="nucleotide sequence ID" value="NZ_CP117411.1"/>
</dbReference>
<dbReference type="Proteomes" id="UP001220395">
    <property type="component" value="Chromosome"/>
</dbReference>
<name>A0ABY7TM14_9SPHN</name>
<accession>A0ABY7TM14</accession>
<reference evidence="2 3" key="1">
    <citation type="submission" date="2023-02" db="EMBL/GenBank/DDBJ databases">
        <title>Genome sequence of Sphingomonas naphthae.</title>
        <authorList>
            <person name="Kim S."/>
            <person name="Heo J."/>
            <person name="Kwon S.-W."/>
        </authorList>
    </citation>
    <scope>NUCLEOTIDE SEQUENCE [LARGE SCALE GENOMIC DNA]</scope>
    <source>
        <strain evidence="2 3">KACC 18716</strain>
    </source>
</reference>